<name>A0A5D3C8X6_CUCMM</name>
<dbReference type="AlphaFoldDB" id="A0A5D3C8X6"/>
<proteinExistence type="predicted"/>
<dbReference type="Proteomes" id="UP000321947">
    <property type="component" value="Unassembled WGS sequence"/>
</dbReference>
<evidence type="ECO:0000313" key="2">
    <source>
        <dbReference type="Proteomes" id="UP000321947"/>
    </source>
</evidence>
<comment type="caution">
    <text evidence="1">The sequence shown here is derived from an EMBL/GenBank/DDBJ whole genome shotgun (WGS) entry which is preliminary data.</text>
</comment>
<accession>A0A5D3C8X6</accession>
<reference evidence="1 2" key="1">
    <citation type="submission" date="2019-08" db="EMBL/GenBank/DDBJ databases">
        <title>Draft genome sequences of two oriental melons (Cucumis melo L. var makuwa).</title>
        <authorList>
            <person name="Kwon S.-Y."/>
        </authorList>
    </citation>
    <scope>NUCLEOTIDE SEQUENCE [LARGE SCALE GENOMIC DNA]</scope>
    <source>
        <strain evidence="2">cv. Chang Bougi</strain>
        <tissue evidence="1">Leaf</tissue>
    </source>
</reference>
<protein>
    <submittedName>
        <fullName evidence="1">Transposon Tf2-1 polyprotein isoform X1</fullName>
    </submittedName>
</protein>
<sequence length="104" mass="11483">MNGLLPWIKVEVEFCQPINLAQMMRLGQLVENQEIILNEANLKGYSGGKYSTSSSSIIKSNITASPNDNKGNTIFPMRTITLRENTAGEVKKEGPSKRLRVCLG</sequence>
<organism evidence="1 2">
    <name type="scientific">Cucumis melo var. makuwa</name>
    <name type="common">Oriental melon</name>
    <dbReference type="NCBI Taxonomy" id="1194695"/>
    <lineage>
        <taxon>Eukaryota</taxon>
        <taxon>Viridiplantae</taxon>
        <taxon>Streptophyta</taxon>
        <taxon>Embryophyta</taxon>
        <taxon>Tracheophyta</taxon>
        <taxon>Spermatophyta</taxon>
        <taxon>Magnoliopsida</taxon>
        <taxon>eudicotyledons</taxon>
        <taxon>Gunneridae</taxon>
        <taxon>Pentapetalae</taxon>
        <taxon>rosids</taxon>
        <taxon>fabids</taxon>
        <taxon>Cucurbitales</taxon>
        <taxon>Cucurbitaceae</taxon>
        <taxon>Benincaseae</taxon>
        <taxon>Cucumis</taxon>
    </lineage>
</organism>
<dbReference type="EMBL" id="SSTD01012952">
    <property type="protein sequence ID" value="TYK07935.1"/>
    <property type="molecule type" value="Genomic_DNA"/>
</dbReference>
<evidence type="ECO:0000313" key="1">
    <source>
        <dbReference type="EMBL" id="TYK07935.1"/>
    </source>
</evidence>
<gene>
    <name evidence="1" type="ORF">E5676_scaffold265G00510</name>
</gene>